<dbReference type="InterPro" id="IPR019326">
    <property type="entry name" value="NDNF"/>
</dbReference>
<evidence type="ECO:0008006" key="7">
    <source>
        <dbReference type="Google" id="ProtNLM"/>
    </source>
</evidence>
<evidence type="ECO:0000256" key="4">
    <source>
        <dbReference type="SAM" id="SignalP"/>
    </source>
</evidence>
<keyword evidence="2" id="KW-0964">Secreted</keyword>
<dbReference type="PANTHER" id="PTHR14619">
    <property type="entry name" value="NEURON-DERIVED NEUROTROPHIC FACTOR"/>
    <property type="match status" value="1"/>
</dbReference>
<keyword evidence="3" id="KW-0677">Repeat</keyword>
<dbReference type="PANTHER" id="PTHR14619:SF3">
    <property type="entry name" value="PROTEIN NDNF"/>
    <property type="match status" value="1"/>
</dbReference>
<evidence type="ECO:0000256" key="2">
    <source>
        <dbReference type="ARBA" id="ARBA00022525"/>
    </source>
</evidence>
<dbReference type="SUPFAM" id="SSF49265">
    <property type="entry name" value="Fibronectin type III"/>
    <property type="match status" value="1"/>
</dbReference>
<name>A0AAE1UF73_9EUCA</name>
<dbReference type="AlphaFoldDB" id="A0AAE1UF73"/>
<dbReference type="GO" id="GO:0005576">
    <property type="term" value="C:extracellular region"/>
    <property type="evidence" value="ECO:0007669"/>
    <property type="project" value="UniProtKB-SubCell"/>
</dbReference>
<gene>
    <name evidence="5" type="ORF">Pmani_010768</name>
</gene>
<feature type="chain" id="PRO_5042122200" description="Protein NDNF" evidence="4">
    <location>
        <begin position="29"/>
        <end position="509"/>
    </location>
</feature>
<dbReference type="InterPro" id="IPR036116">
    <property type="entry name" value="FN3_sf"/>
</dbReference>
<sequence>MGVGRVGVGVAVSLLLTLASFHLLVVHAHTSTPSLAPTPTPSCHPSATQALGGLLTKEDYEYDVKFLPYDQQVSTYIEEGEAKRLMLPLISAGPLTITVTPCHAPLSWTLSLRPNTTGEEVVEETYEGKDPKVVDRETAHPGLYVLQMSANGGGSQVHVQAECRWAPAPTPSTITATPTPDTRGRALTLSWDTTSSRNRYCLAASEGQSFSSLCAARAARATPSVSGVVLGCTNEPYYQLPYTARRPLHVAVWAVGRPGPPLVTGLVPPRPRSRLPRLRPGRLLRRVLPPGGTIMARYRVRRRSRRLHVVAVACGGARLQLQVKSSSGKRVASAASSLGALYLSLQDSPPRTLLLQVKTTPPGAATRIFLTAAHTARVLPLPRPPRKTRVRVKSIKCDSATVKWHAAPGPYQFCLLLEKDNSGRSRRISPPRQCGWERMLRQKAAPGSRWCSEAISGGSKWFRVPRLTPNTSYIATILARHPTTRRTLALTPAAFSTPPCRAPRQHPVS</sequence>
<dbReference type="Proteomes" id="UP001292094">
    <property type="component" value="Unassembled WGS sequence"/>
</dbReference>
<comment type="caution">
    <text evidence="5">The sequence shown here is derived from an EMBL/GenBank/DDBJ whole genome shotgun (WGS) entry which is preliminary data.</text>
</comment>
<proteinExistence type="predicted"/>
<protein>
    <recommendedName>
        <fullName evidence="7">Protein NDNF</fullName>
    </recommendedName>
</protein>
<feature type="signal peptide" evidence="4">
    <location>
        <begin position="1"/>
        <end position="28"/>
    </location>
</feature>
<accession>A0AAE1UF73</accession>
<evidence type="ECO:0000256" key="3">
    <source>
        <dbReference type="ARBA" id="ARBA00022737"/>
    </source>
</evidence>
<organism evidence="5 6">
    <name type="scientific">Petrolisthes manimaculis</name>
    <dbReference type="NCBI Taxonomy" id="1843537"/>
    <lineage>
        <taxon>Eukaryota</taxon>
        <taxon>Metazoa</taxon>
        <taxon>Ecdysozoa</taxon>
        <taxon>Arthropoda</taxon>
        <taxon>Crustacea</taxon>
        <taxon>Multicrustacea</taxon>
        <taxon>Malacostraca</taxon>
        <taxon>Eumalacostraca</taxon>
        <taxon>Eucarida</taxon>
        <taxon>Decapoda</taxon>
        <taxon>Pleocyemata</taxon>
        <taxon>Anomura</taxon>
        <taxon>Galatheoidea</taxon>
        <taxon>Porcellanidae</taxon>
        <taxon>Petrolisthes</taxon>
    </lineage>
</organism>
<evidence type="ECO:0000313" key="6">
    <source>
        <dbReference type="Proteomes" id="UP001292094"/>
    </source>
</evidence>
<keyword evidence="6" id="KW-1185">Reference proteome</keyword>
<comment type="subcellular location">
    <subcellularLocation>
        <location evidence="1">Secreted</location>
    </subcellularLocation>
</comment>
<evidence type="ECO:0000256" key="1">
    <source>
        <dbReference type="ARBA" id="ARBA00004613"/>
    </source>
</evidence>
<reference evidence="5" key="1">
    <citation type="submission" date="2023-11" db="EMBL/GenBank/DDBJ databases">
        <title>Genome assemblies of two species of porcelain crab, Petrolisthes cinctipes and Petrolisthes manimaculis (Anomura: Porcellanidae).</title>
        <authorList>
            <person name="Angst P."/>
        </authorList>
    </citation>
    <scope>NUCLEOTIDE SEQUENCE</scope>
    <source>
        <strain evidence="5">PB745_02</strain>
        <tissue evidence="5">Gill</tissue>
    </source>
</reference>
<keyword evidence="4" id="KW-0732">Signal</keyword>
<dbReference type="EMBL" id="JAWZYT010000853">
    <property type="protein sequence ID" value="KAK4318231.1"/>
    <property type="molecule type" value="Genomic_DNA"/>
</dbReference>
<evidence type="ECO:0000313" key="5">
    <source>
        <dbReference type="EMBL" id="KAK4318231.1"/>
    </source>
</evidence>